<feature type="chain" id="PRO_5045636171" evidence="1">
    <location>
        <begin position="23"/>
        <end position="180"/>
    </location>
</feature>
<keyword evidence="1" id="KW-0732">Signal</keyword>
<name>A0ABR4JRU1_9EURO</name>
<dbReference type="PANTHER" id="PTHR35605">
    <property type="entry name" value="ECP2 EFFECTOR PROTEIN DOMAIN-CONTAINING PROTEIN-RELATED"/>
    <property type="match status" value="1"/>
</dbReference>
<reference evidence="2 3" key="1">
    <citation type="submission" date="2024-07" db="EMBL/GenBank/DDBJ databases">
        <title>Section-level genome sequencing and comparative genomics of Aspergillus sections Usti and Cavernicolus.</title>
        <authorList>
            <consortium name="Lawrence Berkeley National Laboratory"/>
            <person name="Nybo J.L."/>
            <person name="Vesth T.C."/>
            <person name="Theobald S."/>
            <person name="Frisvad J.C."/>
            <person name="Larsen T.O."/>
            <person name="Kjaerboelling I."/>
            <person name="Rothschild-Mancinelli K."/>
            <person name="Lyhne E.K."/>
            <person name="Kogle M.E."/>
            <person name="Barry K."/>
            <person name="Clum A."/>
            <person name="Na H."/>
            <person name="Ledsgaard L."/>
            <person name="Lin J."/>
            <person name="Lipzen A."/>
            <person name="Kuo A."/>
            <person name="Riley R."/>
            <person name="Mondo S."/>
            <person name="Labutti K."/>
            <person name="Haridas S."/>
            <person name="Pangalinan J."/>
            <person name="Salamov A.A."/>
            <person name="Simmons B.A."/>
            <person name="Magnuson J.K."/>
            <person name="Chen J."/>
            <person name="Drula E."/>
            <person name="Henrissat B."/>
            <person name="Wiebenga A."/>
            <person name="Lubbers R.J."/>
            <person name="Gomes A.C."/>
            <person name="Makela M.R."/>
            <person name="Stajich J."/>
            <person name="Grigoriev I.V."/>
            <person name="Mortensen U.H."/>
            <person name="De Vries R.P."/>
            <person name="Baker S.E."/>
            <person name="Andersen M.R."/>
        </authorList>
    </citation>
    <scope>NUCLEOTIDE SEQUENCE [LARGE SCALE GENOMIC DNA]</scope>
    <source>
        <strain evidence="2 3">CBS 123904</strain>
    </source>
</reference>
<evidence type="ECO:0000313" key="2">
    <source>
        <dbReference type="EMBL" id="KAL2842739.1"/>
    </source>
</evidence>
<comment type="caution">
    <text evidence="2">The sequence shown here is derived from an EMBL/GenBank/DDBJ whole genome shotgun (WGS) entry which is preliminary data.</text>
</comment>
<evidence type="ECO:0000313" key="3">
    <source>
        <dbReference type="Proteomes" id="UP001610446"/>
    </source>
</evidence>
<dbReference type="EMBL" id="JBFXLU010000096">
    <property type="protein sequence ID" value="KAL2842739.1"/>
    <property type="molecule type" value="Genomic_DNA"/>
</dbReference>
<organism evidence="2 3">
    <name type="scientific">Aspergillus pseudoustus</name>
    <dbReference type="NCBI Taxonomy" id="1810923"/>
    <lineage>
        <taxon>Eukaryota</taxon>
        <taxon>Fungi</taxon>
        <taxon>Dikarya</taxon>
        <taxon>Ascomycota</taxon>
        <taxon>Pezizomycotina</taxon>
        <taxon>Eurotiomycetes</taxon>
        <taxon>Eurotiomycetidae</taxon>
        <taxon>Eurotiales</taxon>
        <taxon>Aspergillaceae</taxon>
        <taxon>Aspergillus</taxon>
        <taxon>Aspergillus subgen. Nidulantes</taxon>
    </lineage>
</organism>
<dbReference type="PANTHER" id="PTHR35605:SF1">
    <property type="entry name" value="ECP2 EFFECTOR PROTEIN DOMAIN-CONTAINING PROTEIN-RELATED"/>
    <property type="match status" value="1"/>
</dbReference>
<evidence type="ECO:0000256" key="1">
    <source>
        <dbReference type="SAM" id="SignalP"/>
    </source>
</evidence>
<dbReference type="Proteomes" id="UP001610446">
    <property type="component" value="Unassembled WGS sequence"/>
</dbReference>
<sequence length="180" mass="19728">MTSLKSVFVLCIGLLFAIVATALPTDVDLDAEAIRHVGPQFPISEIDFPFKLDVPGNATKDKPNPLDLTCNPDGYPRAEKEKYEIGIKEISKWKGTQALAAVHCACLYCTGDAAVLVCNTDANSDAYIGYKDIAKSAKFITKNCPARSDPDVGPNSYLAGIHHEHFKWKTILKLDHHRCP</sequence>
<proteinExistence type="predicted"/>
<gene>
    <name evidence="2" type="ORF">BJY01DRAFT_248892</name>
</gene>
<protein>
    <submittedName>
        <fullName evidence="2">Uncharacterized protein</fullName>
    </submittedName>
</protein>
<keyword evidence="3" id="KW-1185">Reference proteome</keyword>
<feature type="signal peptide" evidence="1">
    <location>
        <begin position="1"/>
        <end position="22"/>
    </location>
</feature>
<accession>A0ABR4JRU1</accession>